<name>A0A0C3PEC7_PISTI</name>
<dbReference type="AlphaFoldDB" id="A0A0C3PEC7"/>
<dbReference type="EMBL" id="KN831962">
    <property type="protein sequence ID" value="KIO06561.1"/>
    <property type="molecule type" value="Genomic_DNA"/>
</dbReference>
<dbReference type="HOGENOM" id="CLU_2146893_0_0_1"/>
<protein>
    <submittedName>
        <fullName evidence="1">Uncharacterized protein</fullName>
    </submittedName>
</protein>
<keyword evidence="2" id="KW-1185">Reference proteome</keyword>
<organism evidence="1 2">
    <name type="scientific">Pisolithus tinctorius Marx 270</name>
    <dbReference type="NCBI Taxonomy" id="870435"/>
    <lineage>
        <taxon>Eukaryota</taxon>
        <taxon>Fungi</taxon>
        <taxon>Dikarya</taxon>
        <taxon>Basidiomycota</taxon>
        <taxon>Agaricomycotina</taxon>
        <taxon>Agaricomycetes</taxon>
        <taxon>Agaricomycetidae</taxon>
        <taxon>Boletales</taxon>
        <taxon>Sclerodermatineae</taxon>
        <taxon>Pisolithaceae</taxon>
        <taxon>Pisolithus</taxon>
    </lineage>
</organism>
<dbReference type="PROSITE" id="PS51257">
    <property type="entry name" value="PROKAR_LIPOPROTEIN"/>
    <property type="match status" value="1"/>
</dbReference>
<evidence type="ECO:0000313" key="1">
    <source>
        <dbReference type="EMBL" id="KIO06561.1"/>
    </source>
</evidence>
<accession>A0A0C3PEC7</accession>
<gene>
    <name evidence="1" type="ORF">M404DRAFT_434289</name>
</gene>
<evidence type="ECO:0000313" key="2">
    <source>
        <dbReference type="Proteomes" id="UP000054217"/>
    </source>
</evidence>
<proteinExistence type="predicted"/>
<reference evidence="1 2" key="1">
    <citation type="submission" date="2014-04" db="EMBL/GenBank/DDBJ databases">
        <authorList>
            <consortium name="DOE Joint Genome Institute"/>
            <person name="Kuo A."/>
            <person name="Kohler A."/>
            <person name="Costa M.D."/>
            <person name="Nagy L.G."/>
            <person name="Floudas D."/>
            <person name="Copeland A."/>
            <person name="Barry K.W."/>
            <person name="Cichocki N."/>
            <person name="Veneault-Fourrey C."/>
            <person name="LaButti K."/>
            <person name="Lindquist E.A."/>
            <person name="Lipzen A."/>
            <person name="Lundell T."/>
            <person name="Morin E."/>
            <person name="Murat C."/>
            <person name="Sun H."/>
            <person name="Tunlid A."/>
            <person name="Henrissat B."/>
            <person name="Grigoriev I.V."/>
            <person name="Hibbett D.S."/>
            <person name="Martin F."/>
            <person name="Nordberg H.P."/>
            <person name="Cantor M.N."/>
            <person name="Hua S.X."/>
        </authorList>
    </citation>
    <scope>NUCLEOTIDE SEQUENCE [LARGE SCALE GENOMIC DNA]</scope>
    <source>
        <strain evidence="1 2">Marx 270</strain>
    </source>
</reference>
<dbReference type="Proteomes" id="UP000054217">
    <property type="component" value="Unassembled WGS sequence"/>
</dbReference>
<reference evidence="2" key="2">
    <citation type="submission" date="2015-01" db="EMBL/GenBank/DDBJ databases">
        <title>Evolutionary Origins and Diversification of the Mycorrhizal Mutualists.</title>
        <authorList>
            <consortium name="DOE Joint Genome Institute"/>
            <consortium name="Mycorrhizal Genomics Consortium"/>
            <person name="Kohler A."/>
            <person name="Kuo A."/>
            <person name="Nagy L.G."/>
            <person name="Floudas D."/>
            <person name="Copeland A."/>
            <person name="Barry K.W."/>
            <person name="Cichocki N."/>
            <person name="Veneault-Fourrey C."/>
            <person name="LaButti K."/>
            <person name="Lindquist E.A."/>
            <person name="Lipzen A."/>
            <person name="Lundell T."/>
            <person name="Morin E."/>
            <person name="Murat C."/>
            <person name="Riley R."/>
            <person name="Ohm R."/>
            <person name="Sun H."/>
            <person name="Tunlid A."/>
            <person name="Henrissat B."/>
            <person name="Grigoriev I.V."/>
            <person name="Hibbett D.S."/>
            <person name="Martin F."/>
        </authorList>
    </citation>
    <scope>NUCLEOTIDE SEQUENCE [LARGE SCALE GENOMIC DNA]</scope>
    <source>
        <strain evidence="2">Marx 270</strain>
    </source>
</reference>
<dbReference type="InParanoid" id="A0A0C3PEC7"/>
<sequence length="112" mass="12934">MNRPHQSFVHAFMASCPTPSSLRSYHDISQLCLQHARTNPAPWFEWTPVVPIGLTSPLECLIKRAQALFPRIHSSEEEVSQLKCIRDKDRVRRTFVEARRGLMSKVKMVTVF</sequence>